<comment type="subcellular location">
    <subcellularLocation>
        <location evidence="1">Membrane</location>
        <topology evidence="1">Multi-pass membrane protein</topology>
    </subcellularLocation>
</comment>
<keyword evidence="9" id="KW-1185">Reference proteome</keyword>
<feature type="transmembrane region" description="Helical" evidence="6">
    <location>
        <begin position="44"/>
        <end position="65"/>
    </location>
</feature>
<evidence type="ECO:0000256" key="3">
    <source>
        <dbReference type="ARBA" id="ARBA00022989"/>
    </source>
</evidence>
<feature type="transmembrane region" description="Helical" evidence="6">
    <location>
        <begin position="161"/>
        <end position="185"/>
    </location>
</feature>
<evidence type="ECO:0000256" key="6">
    <source>
        <dbReference type="SAM" id="Phobius"/>
    </source>
</evidence>
<dbReference type="PIRSF" id="PIRSF006648">
    <property type="entry name" value="DrrB"/>
    <property type="match status" value="1"/>
</dbReference>
<feature type="transmembrane region" description="Helical" evidence="6">
    <location>
        <begin position="128"/>
        <end position="149"/>
    </location>
</feature>
<keyword evidence="3 6" id="KW-1133">Transmembrane helix</keyword>
<sequence length="275" mass="29609">MTSASISPAAPIVGADADLDIARRTPGSGWRGFGIHLWYSFYKLLTNPYSLSFAIGLPIFMYLMFGAGQDYSDEWIIHSNVAATVLVNMTVYGTIMTASSMGTNVALERTSGISRLQALTPMSSLALITARMIASMLISIVVTGIVYAVGCFTGARMEAAAWIGSFILMIAVSALPIVLGLAAAFSVRSDGAFALTSAITVLGSFVAGMFIPLEQMGSFWAKIAPWSPFYGLSRIVQTPLYGWDGFEWAWLANYAAWTAFFAIIAVRAQRRDTGR</sequence>
<gene>
    <name evidence="8" type="ORF">HD592_000331</name>
</gene>
<keyword evidence="5" id="KW-0046">Antibiotic resistance</keyword>
<keyword evidence="2 6" id="KW-0812">Transmembrane</keyword>
<feature type="transmembrane region" description="Helical" evidence="6">
    <location>
        <begin position="192"/>
        <end position="211"/>
    </location>
</feature>
<name>A0A923E514_9ACTO</name>
<evidence type="ECO:0000256" key="5">
    <source>
        <dbReference type="ARBA" id="ARBA00023251"/>
    </source>
</evidence>
<evidence type="ECO:0000259" key="7">
    <source>
        <dbReference type="Pfam" id="PF12698"/>
    </source>
</evidence>
<accession>A0A923E514</accession>
<dbReference type="EMBL" id="JACHMK010000001">
    <property type="protein sequence ID" value="MBB6333766.1"/>
    <property type="molecule type" value="Genomic_DNA"/>
</dbReference>
<reference evidence="8" key="1">
    <citation type="submission" date="2020-08" db="EMBL/GenBank/DDBJ databases">
        <title>Sequencing the genomes of 1000 actinobacteria strains.</title>
        <authorList>
            <person name="Klenk H.-P."/>
        </authorList>
    </citation>
    <scope>NUCLEOTIDE SEQUENCE</scope>
    <source>
        <strain evidence="8">DSM 10695</strain>
    </source>
</reference>
<protein>
    <submittedName>
        <fullName evidence="8">ABC-2 type transport system permease protein</fullName>
    </submittedName>
</protein>
<proteinExistence type="predicted"/>
<dbReference type="AlphaFoldDB" id="A0A923E514"/>
<comment type="caution">
    <text evidence="8">The sequence shown here is derived from an EMBL/GenBank/DDBJ whole genome shotgun (WGS) entry which is preliminary data.</text>
</comment>
<dbReference type="InterPro" id="IPR000412">
    <property type="entry name" value="ABC_2_transport"/>
</dbReference>
<organism evidence="8 9">
    <name type="scientific">Schaalia hyovaginalis</name>
    <dbReference type="NCBI Taxonomy" id="29316"/>
    <lineage>
        <taxon>Bacteria</taxon>
        <taxon>Bacillati</taxon>
        <taxon>Actinomycetota</taxon>
        <taxon>Actinomycetes</taxon>
        <taxon>Actinomycetales</taxon>
        <taxon>Actinomycetaceae</taxon>
        <taxon>Schaalia</taxon>
    </lineage>
</organism>
<dbReference type="GO" id="GO:0046677">
    <property type="term" value="P:response to antibiotic"/>
    <property type="evidence" value="ECO:0007669"/>
    <property type="project" value="UniProtKB-KW"/>
</dbReference>
<feature type="transmembrane region" description="Helical" evidence="6">
    <location>
        <begin position="248"/>
        <end position="266"/>
    </location>
</feature>
<evidence type="ECO:0000256" key="2">
    <source>
        <dbReference type="ARBA" id="ARBA00022692"/>
    </source>
</evidence>
<evidence type="ECO:0000313" key="8">
    <source>
        <dbReference type="EMBL" id="MBB6333766.1"/>
    </source>
</evidence>
<evidence type="ECO:0000313" key="9">
    <source>
        <dbReference type="Proteomes" id="UP000617426"/>
    </source>
</evidence>
<dbReference type="Pfam" id="PF12698">
    <property type="entry name" value="ABC2_membrane_3"/>
    <property type="match status" value="1"/>
</dbReference>
<keyword evidence="4 6" id="KW-0472">Membrane</keyword>
<feature type="domain" description="ABC-2 type transporter transmembrane" evidence="7">
    <location>
        <begin position="83"/>
        <end position="263"/>
    </location>
</feature>
<dbReference type="GO" id="GO:0043190">
    <property type="term" value="C:ATP-binding cassette (ABC) transporter complex"/>
    <property type="evidence" value="ECO:0007669"/>
    <property type="project" value="InterPro"/>
</dbReference>
<dbReference type="GO" id="GO:0140359">
    <property type="term" value="F:ABC-type transporter activity"/>
    <property type="evidence" value="ECO:0007669"/>
    <property type="project" value="InterPro"/>
</dbReference>
<dbReference type="RefSeq" id="WP_184451443.1">
    <property type="nucleotide sequence ID" value="NZ_JACHMK010000001.1"/>
</dbReference>
<dbReference type="Proteomes" id="UP000617426">
    <property type="component" value="Unassembled WGS sequence"/>
</dbReference>
<evidence type="ECO:0000256" key="4">
    <source>
        <dbReference type="ARBA" id="ARBA00023136"/>
    </source>
</evidence>
<evidence type="ECO:0000256" key="1">
    <source>
        <dbReference type="ARBA" id="ARBA00004141"/>
    </source>
</evidence>
<feature type="transmembrane region" description="Helical" evidence="6">
    <location>
        <begin position="85"/>
        <end position="107"/>
    </location>
</feature>
<dbReference type="InterPro" id="IPR013525">
    <property type="entry name" value="ABC2_TM"/>
</dbReference>